<evidence type="ECO:0000256" key="3">
    <source>
        <dbReference type="ARBA" id="ARBA00023163"/>
    </source>
</evidence>
<dbReference type="PROSITE" id="PS50043">
    <property type="entry name" value="HTH_LUXR_2"/>
    <property type="match status" value="1"/>
</dbReference>
<dbReference type="GO" id="GO:0006355">
    <property type="term" value="P:regulation of DNA-templated transcription"/>
    <property type="evidence" value="ECO:0007669"/>
    <property type="project" value="InterPro"/>
</dbReference>
<dbReference type="Proteomes" id="UP000467006">
    <property type="component" value="Chromosome"/>
</dbReference>
<keyword evidence="3" id="KW-0804">Transcription</keyword>
<gene>
    <name evidence="5" type="ORF">MDUV_49440</name>
</gene>
<accession>A0A7I7K918</accession>
<reference evidence="5 6" key="1">
    <citation type="journal article" date="2019" name="Emerg. Microbes Infect.">
        <title>Comprehensive subspecies identification of 175 nontuberculous mycobacteria species based on 7547 genomic profiles.</title>
        <authorList>
            <person name="Matsumoto Y."/>
            <person name="Kinjo T."/>
            <person name="Motooka D."/>
            <person name="Nabeya D."/>
            <person name="Jung N."/>
            <person name="Uechi K."/>
            <person name="Horii T."/>
            <person name="Iida T."/>
            <person name="Fujita J."/>
            <person name="Nakamura S."/>
        </authorList>
    </citation>
    <scope>NUCLEOTIDE SEQUENCE [LARGE SCALE GENOMIC DNA]</scope>
    <source>
        <strain evidence="5 6">JCM 6396</strain>
    </source>
</reference>
<dbReference type="SMART" id="SM00421">
    <property type="entry name" value="HTH_LUXR"/>
    <property type="match status" value="1"/>
</dbReference>
<keyword evidence="2" id="KW-0238">DNA-binding</keyword>
<dbReference type="PROSITE" id="PS00622">
    <property type="entry name" value="HTH_LUXR_1"/>
    <property type="match status" value="1"/>
</dbReference>
<dbReference type="EMBL" id="AP022563">
    <property type="protein sequence ID" value="BBX20084.1"/>
    <property type="molecule type" value="Genomic_DNA"/>
</dbReference>
<feature type="domain" description="HTH luxR-type" evidence="4">
    <location>
        <begin position="80"/>
        <end position="145"/>
    </location>
</feature>
<dbReference type="PANTHER" id="PTHR44688:SF16">
    <property type="entry name" value="DNA-BINDING TRANSCRIPTIONAL ACTIVATOR DEVR_DOSR"/>
    <property type="match status" value="1"/>
</dbReference>
<dbReference type="PRINTS" id="PR00038">
    <property type="entry name" value="HTHLUXR"/>
</dbReference>
<dbReference type="AlphaFoldDB" id="A0A7I7K918"/>
<sequence>MLLRLAPRTPVIAVAVSEHDEAAIIACAEAGVAGYHMRTDSLADLLVLINAAAEGRISCPPEVSALLLRRLSTVTADRNLVGRDPVLTGREIQILRLLEQGRSNQDIAVRLHIAVHTVKNHVHNLLTKLGVRSRSEAAALSRSLRLGDGAQEDWLGD</sequence>
<dbReference type="Pfam" id="PF00196">
    <property type="entry name" value="GerE"/>
    <property type="match status" value="1"/>
</dbReference>
<dbReference type="CDD" id="cd06170">
    <property type="entry name" value="LuxR_C_like"/>
    <property type="match status" value="1"/>
</dbReference>
<dbReference type="Gene3D" id="3.40.50.2300">
    <property type="match status" value="1"/>
</dbReference>
<protein>
    <recommendedName>
        <fullName evidence="4">HTH luxR-type domain-containing protein</fullName>
    </recommendedName>
</protein>
<dbReference type="InterPro" id="IPR016032">
    <property type="entry name" value="Sig_transdc_resp-reg_C-effctor"/>
</dbReference>
<evidence type="ECO:0000256" key="1">
    <source>
        <dbReference type="ARBA" id="ARBA00023015"/>
    </source>
</evidence>
<name>A0A7I7K918_9MYCO</name>
<dbReference type="GO" id="GO:0003677">
    <property type="term" value="F:DNA binding"/>
    <property type="evidence" value="ECO:0007669"/>
    <property type="project" value="UniProtKB-KW"/>
</dbReference>
<evidence type="ECO:0000313" key="6">
    <source>
        <dbReference type="Proteomes" id="UP000467006"/>
    </source>
</evidence>
<dbReference type="InterPro" id="IPR000792">
    <property type="entry name" value="Tscrpt_reg_LuxR_C"/>
</dbReference>
<evidence type="ECO:0000256" key="2">
    <source>
        <dbReference type="ARBA" id="ARBA00023125"/>
    </source>
</evidence>
<dbReference type="KEGG" id="mdu:MDUV_49440"/>
<dbReference type="PANTHER" id="PTHR44688">
    <property type="entry name" value="DNA-BINDING TRANSCRIPTIONAL ACTIVATOR DEVR_DOSR"/>
    <property type="match status" value="1"/>
</dbReference>
<proteinExistence type="predicted"/>
<organism evidence="5 6">
    <name type="scientific">Mycolicibacterium duvalii</name>
    <dbReference type="NCBI Taxonomy" id="39688"/>
    <lineage>
        <taxon>Bacteria</taxon>
        <taxon>Bacillati</taxon>
        <taxon>Actinomycetota</taxon>
        <taxon>Actinomycetes</taxon>
        <taxon>Mycobacteriales</taxon>
        <taxon>Mycobacteriaceae</taxon>
        <taxon>Mycolicibacterium</taxon>
    </lineage>
</organism>
<evidence type="ECO:0000259" key="4">
    <source>
        <dbReference type="PROSITE" id="PS50043"/>
    </source>
</evidence>
<keyword evidence="6" id="KW-1185">Reference proteome</keyword>
<evidence type="ECO:0000313" key="5">
    <source>
        <dbReference type="EMBL" id="BBX20084.1"/>
    </source>
</evidence>
<keyword evidence="1" id="KW-0805">Transcription regulation</keyword>
<dbReference type="SUPFAM" id="SSF46894">
    <property type="entry name" value="C-terminal effector domain of the bipartite response regulators"/>
    <property type="match status" value="1"/>
</dbReference>